<dbReference type="InterPro" id="IPR003615">
    <property type="entry name" value="HNH_nuc"/>
</dbReference>
<protein>
    <submittedName>
        <fullName evidence="2">HNH endonuclease</fullName>
    </submittedName>
</protein>
<dbReference type="GO" id="GO:0008270">
    <property type="term" value="F:zinc ion binding"/>
    <property type="evidence" value="ECO:0007669"/>
    <property type="project" value="InterPro"/>
</dbReference>
<evidence type="ECO:0000259" key="1">
    <source>
        <dbReference type="SMART" id="SM00507"/>
    </source>
</evidence>
<evidence type="ECO:0000313" key="3">
    <source>
        <dbReference type="Proteomes" id="UP000245362"/>
    </source>
</evidence>
<proteinExistence type="predicted"/>
<dbReference type="Gene3D" id="1.10.30.50">
    <property type="match status" value="1"/>
</dbReference>
<dbReference type="AlphaFoldDB" id="A0A2U3BF13"/>
<keyword evidence="3" id="KW-1185">Reference proteome</keyword>
<keyword evidence="2" id="KW-0255">Endonuclease</keyword>
<dbReference type="GO" id="GO:0004519">
    <property type="term" value="F:endonuclease activity"/>
    <property type="evidence" value="ECO:0007669"/>
    <property type="project" value="UniProtKB-KW"/>
</dbReference>
<organism evidence="2 3">
    <name type="scientific">Vibrio albus</name>
    <dbReference type="NCBI Taxonomy" id="2200953"/>
    <lineage>
        <taxon>Bacteria</taxon>
        <taxon>Pseudomonadati</taxon>
        <taxon>Pseudomonadota</taxon>
        <taxon>Gammaproteobacteria</taxon>
        <taxon>Vibrionales</taxon>
        <taxon>Vibrionaceae</taxon>
        <taxon>Vibrio</taxon>
    </lineage>
</organism>
<dbReference type="SMART" id="SM00507">
    <property type="entry name" value="HNHc"/>
    <property type="match status" value="1"/>
</dbReference>
<reference evidence="2 3" key="1">
    <citation type="submission" date="2018-05" db="EMBL/GenBank/DDBJ databases">
        <title>Vibrio limimaris sp. nov., isolated from marine sediment.</title>
        <authorList>
            <person name="Li C.-M."/>
        </authorList>
    </citation>
    <scope>NUCLEOTIDE SEQUENCE [LARGE SCALE GENOMIC DNA]</scope>
    <source>
        <strain evidence="2 3">E4404</strain>
    </source>
</reference>
<keyword evidence="2" id="KW-0540">Nuclease</keyword>
<dbReference type="Proteomes" id="UP000245362">
    <property type="component" value="Unassembled WGS sequence"/>
</dbReference>
<evidence type="ECO:0000313" key="2">
    <source>
        <dbReference type="EMBL" id="PWI35371.1"/>
    </source>
</evidence>
<dbReference type="InterPro" id="IPR052892">
    <property type="entry name" value="NA-targeting_endonuclease"/>
</dbReference>
<dbReference type="PANTHER" id="PTHR33877:SF2">
    <property type="entry name" value="OS07G0170200 PROTEIN"/>
    <property type="match status" value="1"/>
</dbReference>
<comment type="caution">
    <text evidence="2">The sequence shown here is derived from an EMBL/GenBank/DDBJ whole genome shotgun (WGS) entry which is preliminary data.</text>
</comment>
<dbReference type="GO" id="GO:0003676">
    <property type="term" value="F:nucleic acid binding"/>
    <property type="evidence" value="ECO:0007669"/>
    <property type="project" value="InterPro"/>
</dbReference>
<dbReference type="InterPro" id="IPR002711">
    <property type="entry name" value="HNH"/>
</dbReference>
<dbReference type="Pfam" id="PF01844">
    <property type="entry name" value="HNH"/>
    <property type="match status" value="1"/>
</dbReference>
<dbReference type="OrthoDB" id="9802640at2"/>
<accession>A0A2U3BF13</accession>
<gene>
    <name evidence="2" type="ORF">DI392_00635</name>
</gene>
<dbReference type="CDD" id="cd00085">
    <property type="entry name" value="HNHc"/>
    <property type="match status" value="1"/>
</dbReference>
<dbReference type="PANTHER" id="PTHR33877">
    <property type="entry name" value="SLL1193 PROTEIN"/>
    <property type="match status" value="1"/>
</dbReference>
<dbReference type="EMBL" id="QFWT01000001">
    <property type="protein sequence ID" value="PWI35371.1"/>
    <property type="molecule type" value="Genomic_DNA"/>
</dbReference>
<name>A0A2U3BF13_9VIBR</name>
<feature type="domain" description="HNH nuclease" evidence="1">
    <location>
        <begin position="10"/>
        <end position="61"/>
    </location>
</feature>
<keyword evidence="2" id="KW-0378">Hydrolase</keyword>
<sequence>MRPSEQDWMELRKEVLDLDRYRCNICGKVPEEKHIHHIIPISSHGSNHINNLVTLCYKCHNNQHKGFTVTR</sequence>